<dbReference type="Proteomes" id="UP000636888">
    <property type="component" value="Unassembled WGS sequence"/>
</dbReference>
<gene>
    <name evidence="3" type="ORF">JFN93_18595</name>
</gene>
<feature type="signal peptide" evidence="2">
    <location>
        <begin position="1"/>
        <end position="22"/>
    </location>
</feature>
<evidence type="ECO:0000313" key="3">
    <source>
        <dbReference type="EMBL" id="MBJ6726723.1"/>
    </source>
</evidence>
<reference evidence="3" key="1">
    <citation type="submission" date="2020-12" db="EMBL/GenBank/DDBJ databases">
        <title>Geomonas sp. Red875, isolated from river sediment.</title>
        <authorList>
            <person name="Xu Z."/>
            <person name="Zhang Z."/>
            <person name="Masuda Y."/>
            <person name="Itoh H."/>
            <person name="Senoo K."/>
        </authorList>
    </citation>
    <scope>NUCLEOTIDE SEQUENCE</scope>
    <source>
        <strain evidence="3">Red875</strain>
    </source>
</reference>
<dbReference type="EMBL" id="JAEMHM010000016">
    <property type="protein sequence ID" value="MBJ6726723.1"/>
    <property type="molecule type" value="Genomic_DNA"/>
</dbReference>
<keyword evidence="1" id="KW-0175">Coiled coil</keyword>
<evidence type="ECO:0000256" key="2">
    <source>
        <dbReference type="SAM" id="SignalP"/>
    </source>
</evidence>
<dbReference type="RefSeq" id="WP_199385632.1">
    <property type="nucleotide sequence ID" value="NZ_JAEMHM010000016.1"/>
</dbReference>
<comment type="caution">
    <text evidence="3">The sequence shown here is derived from an EMBL/GenBank/DDBJ whole genome shotgun (WGS) entry which is preliminary data.</text>
</comment>
<evidence type="ECO:0000313" key="4">
    <source>
        <dbReference type="Proteomes" id="UP000636888"/>
    </source>
</evidence>
<feature type="chain" id="PRO_5035238567" evidence="2">
    <location>
        <begin position="23"/>
        <end position="92"/>
    </location>
</feature>
<evidence type="ECO:0000256" key="1">
    <source>
        <dbReference type="SAM" id="Coils"/>
    </source>
</evidence>
<accession>A0A8J7M1I0</accession>
<keyword evidence="4" id="KW-1185">Reference proteome</keyword>
<keyword evidence="2" id="KW-0732">Signal</keyword>
<name>A0A8J7M1I0_9BACT</name>
<sequence>MRAAAFPVLASFLVAATVPAFAQTSQNQRDECLLTSRNCMDQVDDLQKRVHKLNRELKKGTRAYSPDELKKLQQKLRETNEQLRRLEESGGS</sequence>
<feature type="coiled-coil region" evidence="1">
    <location>
        <begin position="36"/>
        <end position="89"/>
    </location>
</feature>
<organism evidence="3 4">
    <name type="scientific">Geomesophilobacter sediminis</name>
    <dbReference type="NCBI Taxonomy" id="2798584"/>
    <lineage>
        <taxon>Bacteria</taxon>
        <taxon>Pseudomonadati</taxon>
        <taxon>Thermodesulfobacteriota</taxon>
        <taxon>Desulfuromonadia</taxon>
        <taxon>Geobacterales</taxon>
        <taxon>Geobacteraceae</taxon>
        <taxon>Geomesophilobacter</taxon>
    </lineage>
</organism>
<dbReference type="AlphaFoldDB" id="A0A8J7M1I0"/>
<proteinExistence type="predicted"/>
<protein>
    <submittedName>
        <fullName evidence="3">Uncharacterized protein</fullName>
    </submittedName>
</protein>